<sequence>MTGARLQPGPVLTGSGLVAILRGRSGERLAAACEVLLDAGVRCLEVTMNTPGALDVVGRLTADAGAGTEIGVGTVRRPEEVDRAADAGAVFVVAPNTDEAVGRRAAERGLAWYPGALTPTEIARAWDLGAAAVKVFPAGSAGGPRYLREVRGPLDDVLLVPTGGVGVEDVPGYLQAGAVAVGMGGPLLGRALEDDAELAGLAGRARAALDAVARGRSGA</sequence>
<gene>
    <name evidence="6" type="ORF">ACFO3M_09885</name>
</gene>
<dbReference type="Pfam" id="PF01081">
    <property type="entry name" value="Aldolase"/>
    <property type="match status" value="1"/>
</dbReference>
<comment type="subunit">
    <text evidence="3">Homotrimer.</text>
</comment>
<comment type="pathway">
    <text evidence="1">Carbohydrate acid metabolism.</text>
</comment>
<organism evidence="6 7">
    <name type="scientific">Geodermatophilus arenarius</name>
    <dbReference type="NCBI Taxonomy" id="1137990"/>
    <lineage>
        <taxon>Bacteria</taxon>
        <taxon>Bacillati</taxon>
        <taxon>Actinomycetota</taxon>
        <taxon>Actinomycetes</taxon>
        <taxon>Geodermatophilales</taxon>
        <taxon>Geodermatophilaceae</taxon>
        <taxon>Geodermatophilus</taxon>
    </lineage>
</organism>
<evidence type="ECO:0000313" key="6">
    <source>
        <dbReference type="EMBL" id="MFC4693696.1"/>
    </source>
</evidence>
<dbReference type="InterPro" id="IPR013785">
    <property type="entry name" value="Aldolase_TIM"/>
</dbReference>
<evidence type="ECO:0000256" key="2">
    <source>
        <dbReference type="ARBA" id="ARBA00006906"/>
    </source>
</evidence>
<dbReference type="PANTHER" id="PTHR30246">
    <property type="entry name" value="2-KETO-3-DEOXY-6-PHOSPHOGLUCONATE ALDOLASE"/>
    <property type="match status" value="1"/>
</dbReference>
<keyword evidence="5" id="KW-0119">Carbohydrate metabolism</keyword>
<evidence type="ECO:0000313" key="7">
    <source>
        <dbReference type="Proteomes" id="UP001596025"/>
    </source>
</evidence>
<dbReference type="Gene3D" id="3.20.20.70">
    <property type="entry name" value="Aldolase class I"/>
    <property type="match status" value="1"/>
</dbReference>
<accession>A0ABV9LIS8</accession>
<dbReference type="InterPro" id="IPR000887">
    <property type="entry name" value="Aldlse_KDPG_KHG"/>
</dbReference>
<reference evidence="7" key="1">
    <citation type="journal article" date="2019" name="Int. J. Syst. Evol. Microbiol.">
        <title>The Global Catalogue of Microorganisms (GCM) 10K type strain sequencing project: providing services to taxonomists for standard genome sequencing and annotation.</title>
        <authorList>
            <consortium name="The Broad Institute Genomics Platform"/>
            <consortium name="The Broad Institute Genome Sequencing Center for Infectious Disease"/>
            <person name="Wu L."/>
            <person name="Ma J."/>
        </authorList>
    </citation>
    <scope>NUCLEOTIDE SEQUENCE [LARGE SCALE GENOMIC DNA]</scope>
    <source>
        <strain evidence="7">CCUG 62763</strain>
    </source>
</reference>
<comment type="caution">
    <text evidence="6">The sequence shown here is derived from an EMBL/GenBank/DDBJ whole genome shotgun (WGS) entry which is preliminary data.</text>
</comment>
<name>A0ABV9LIS8_9ACTN</name>
<dbReference type="EMBL" id="JBHSGR010000009">
    <property type="protein sequence ID" value="MFC4693696.1"/>
    <property type="molecule type" value="Genomic_DNA"/>
</dbReference>
<proteinExistence type="inferred from homology"/>
<dbReference type="SUPFAM" id="SSF51569">
    <property type="entry name" value="Aldolase"/>
    <property type="match status" value="1"/>
</dbReference>
<dbReference type="Proteomes" id="UP001596025">
    <property type="component" value="Unassembled WGS sequence"/>
</dbReference>
<dbReference type="RefSeq" id="WP_387988417.1">
    <property type="nucleotide sequence ID" value="NZ_JBHSGR010000009.1"/>
</dbReference>
<keyword evidence="4" id="KW-0456">Lyase</keyword>
<evidence type="ECO:0000256" key="5">
    <source>
        <dbReference type="ARBA" id="ARBA00023277"/>
    </source>
</evidence>
<keyword evidence="7" id="KW-1185">Reference proteome</keyword>
<evidence type="ECO:0000256" key="4">
    <source>
        <dbReference type="ARBA" id="ARBA00023239"/>
    </source>
</evidence>
<evidence type="ECO:0000256" key="3">
    <source>
        <dbReference type="ARBA" id="ARBA00011233"/>
    </source>
</evidence>
<dbReference type="CDD" id="cd00452">
    <property type="entry name" value="KDPG_aldolase"/>
    <property type="match status" value="1"/>
</dbReference>
<comment type="similarity">
    <text evidence="2">Belongs to the KHG/KDPG aldolase family.</text>
</comment>
<dbReference type="PANTHER" id="PTHR30246:SF1">
    <property type="entry name" value="2-DEHYDRO-3-DEOXY-6-PHOSPHOGALACTONATE ALDOLASE-RELATED"/>
    <property type="match status" value="1"/>
</dbReference>
<evidence type="ECO:0000256" key="1">
    <source>
        <dbReference type="ARBA" id="ARBA00004761"/>
    </source>
</evidence>
<protein>
    <submittedName>
        <fullName evidence="6">Bifunctional 4-hydroxy-2-oxoglutarate aldolase/2-dehydro-3-deoxy-phosphogluconate aldolase</fullName>
    </submittedName>
</protein>